<keyword evidence="3" id="KW-1185">Reference proteome</keyword>
<gene>
    <name evidence="2" type="ORF">BXY57_1751</name>
</gene>
<dbReference type="Gene3D" id="2.60.40.10">
    <property type="entry name" value="Immunoglobulins"/>
    <property type="match status" value="2"/>
</dbReference>
<reference evidence="2 3" key="1">
    <citation type="submission" date="2017-11" db="EMBL/GenBank/DDBJ databases">
        <title>Genomic Encyclopedia of Archaeal and Bacterial Type Strains, Phase II (KMG-II): From Individual Species to Whole Genera.</title>
        <authorList>
            <person name="Goeker M."/>
        </authorList>
    </citation>
    <scope>NUCLEOTIDE SEQUENCE [LARGE SCALE GENOMIC DNA]</scope>
    <source>
        <strain evidence="2 3">DSM 27268</strain>
    </source>
</reference>
<proteinExistence type="predicted"/>
<dbReference type="RefSeq" id="WP_157853865.1">
    <property type="nucleotide sequence ID" value="NZ_PGFG01000001.1"/>
</dbReference>
<dbReference type="InterPro" id="IPR002909">
    <property type="entry name" value="IPT_dom"/>
</dbReference>
<evidence type="ECO:0000313" key="2">
    <source>
        <dbReference type="EMBL" id="PJJ76147.1"/>
    </source>
</evidence>
<dbReference type="InterPro" id="IPR008979">
    <property type="entry name" value="Galactose-bd-like_sf"/>
</dbReference>
<accession>A0A2M9CW96</accession>
<name>A0A2M9CW96_9BACT</name>
<dbReference type="EMBL" id="PGFG01000001">
    <property type="protein sequence ID" value="PJJ76147.1"/>
    <property type="molecule type" value="Genomic_DNA"/>
</dbReference>
<dbReference type="OrthoDB" id="660167at2"/>
<dbReference type="InterPro" id="IPR013783">
    <property type="entry name" value="Ig-like_fold"/>
</dbReference>
<dbReference type="SUPFAM" id="SSF81296">
    <property type="entry name" value="E set domains"/>
    <property type="match status" value="2"/>
</dbReference>
<comment type="caution">
    <text evidence="2">The sequence shown here is derived from an EMBL/GenBank/DDBJ whole genome shotgun (WGS) entry which is preliminary data.</text>
</comment>
<dbReference type="Gene3D" id="2.60.120.430">
    <property type="entry name" value="Galactose-binding lectin"/>
    <property type="match status" value="1"/>
</dbReference>
<evidence type="ECO:0000259" key="1">
    <source>
        <dbReference type="Pfam" id="PF01833"/>
    </source>
</evidence>
<sequence length="342" mass="37219">MQSFKLFHDKLILMAIMLSACGILFSSCKKNSASVPVVQQVFPDSAAGNNVVYITGSGLSGIRSIIFDKGRVPAPFNPEFNTDHALIFRVPDTAFGGPQQIIITNAKGDSVIIPFTVIALPTVTSVSLPEFTTGTKITLTGNNLDDVTQVILHGTNDQASIVSQDRKTLVIQMPSTTVSRARLDITNSSGTITTQQELISVDNAKQLFTENFGTGIYNWSWATVSVSTDYAVLGTHSIKAVFAPGGWQAISLHCDPTIDASQYTYYTFWIKGDPNQDVQVDVRSENGGTTQTITVPANVWTYYKFKTDFISGFPIERLDFQIHGPNGSNSATLYVDDILLVK</sequence>
<feature type="domain" description="IPT/TIG" evidence="1">
    <location>
        <begin position="121"/>
        <end position="195"/>
    </location>
</feature>
<organism evidence="2 3">
    <name type="scientific">Thermoflavifilum aggregans</name>
    <dbReference type="NCBI Taxonomy" id="454188"/>
    <lineage>
        <taxon>Bacteria</taxon>
        <taxon>Pseudomonadati</taxon>
        <taxon>Bacteroidota</taxon>
        <taxon>Chitinophagia</taxon>
        <taxon>Chitinophagales</taxon>
        <taxon>Chitinophagaceae</taxon>
        <taxon>Thermoflavifilum</taxon>
    </lineage>
</organism>
<protein>
    <submittedName>
        <fullName evidence="2">IPT/TIG domain-containing protein</fullName>
    </submittedName>
</protein>
<dbReference type="Proteomes" id="UP000230000">
    <property type="component" value="Unassembled WGS sequence"/>
</dbReference>
<dbReference type="Pfam" id="PF01833">
    <property type="entry name" value="TIG"/>
    <property type="match status" value="1"/>
</dbReference>
<dbReference type="SUPFAM" id="SSF49785">
    <property type="entry name" value="Galactose-binding domain-like"/>
    <property type="match status" value="1"/>
</dbReference>
<evidence type="ECO:0000313" key="3">
    <source>
        <dbReference type="Proteomes" id="UP000230000"/>
    </source>
</evidence>
<dbReference type="AlphaFoldDB" id="A0A2M9CW96"/>
<dbReference type="CDD" id="cd00102">
    <property type="entry name" value="IPT"/>
    <property type="match status" value="1"/>
</dbReference>
<dbReference type="InterPro" id="IPR014756">
    <property type="entry name" value="Ig_E-set"/>
</dbReference>
<dbReference type="PROSITE" id="PS51257">
    <property type="entry name" value="PROKAR_LIPOPROTEIN"/>
    <property type="match status" value="1"/>
</dbReference>